<evidence type="ECO:0000256" key="1">
    <source>
        <dbReference type="SAM" id="Phobius"/>
    </source>
</evidence>
<dbReference type="RefSeq" id="WP_275031878.1">
    <property type="nucleotide sequence ID" value="NZ_CP118615.1"/>
</dbReference>
<gene>
    <name evidence="2" type="ORF">PVK37_01560</name>
</gene>
<reference evidence="2 3" key="1">
    <citation type="submission" date="2023-02" db="EMBL/GenBank/DDBJ databases">
        <authorList>
            <person name="Mo P."/>
        </authorList>
    </citation>
    <scope>NUCLEOTIDE SEQUENCE [LARGE SCALE GENOMIC DNA]</scope>
    <source>
        <strain evidence="2 3">HUAS 3</strain>
    </source>
</reference>
<dbReference type="EMBL" id="CP118615">
    <property type="protein sequence ID" value="WDZ85181.1"/>
    <property type="molecule type" value="Genomic_DNA"/>
</dbReference>
<feature type="transmembrane region" description="Helical" evidence="1">
    <location>
        <begin position="56"/>
        <end position="76"/>
    </location>
</feature>
<evidence type="ECO:0008006" key="4">
    <source>
        <dbReference type="Google" id="ProtNLM"/>
    </source>
</evidence>
<feature type="transmembrane region" description="Helical" evidence="1">
    <location>
        <begin position="83"/>
        <end position="103"/>
    </location>
</feature>
<feature type="transmembrane region" description="Helical" evidence="1">
    <location>
        <begin position="115"/>
        <end position="137"/>
    </location>
</feature>
<keyword evidence="1" id="KW-0812">Transmembrane</keyword>
<evidence type="ECO:0000313" key="2">
    <source>
        <dbReference type="EMBL" id="WDZ85181.1"/>
    </source>
</evidence>
<organism evidence="2 3">
    <name type="scientific">Micromonospora cathayae</name>
    <dbReference type="NCBI Taxonomy" id="3028804"/>
    <lineage>
        <taxon>Bacteria</taxon>
        <taxon>Bacillati</taxon>
        <taxon>Actinomycetota</taxon>
        <taxon>Actinomycetes</taxon>
        <taxon>Micromonosporales</taxon>
        <taxon>Micromonosporaceae</taxon>
        <taxon>Micromonospora</taxon>
    </lineage>
</organism>
<keyword evidence="1" id="KW-0472">Membrane</keyword>
<protein>
    <recommendedName>
        <fullName evidence="4">Integral membrane protein</fullName>
    </recommendedName>
</protein>
<feature type="transmembrane region" description="Helical" evidence="1">
    <location>
        <begin position="23"/>
        <end position="50"/>
    </location>
</feature>
<sequence length="159" mass="16228">MSVAPPQADPPPSPGRLVRLLDLALRVAGGAIAVFGGVLTAVLELVLAGLRVGGQLIGVSVLVAIVANVALSWFAHAAVGRRWAVVLPALPWFAMMVVAAGRTDEGDLLLVGDNWVGLAMIVAGAMTFAVMGFRLIIAPVPPPAPVTRPDDDTGSRPGG</sequence>
<proteinExistence type="predicted"/>
<dbReference type="Proteomes" id="UP001219605">
    <property type="component" value="Chromosome"/>
</dbReference>
<accession>A0ABY7ZS20</accession>
<evidence type="ECO:0000313" key="3">
    <source>
        <dbReference type="Proteomes" id="UP001219605"/>
    </source>
</evidence>
<keyword evidence="1" id="KW-1133">Transmembrane helix</keyword>
<name>A0ABY7ZS20_9ACTN</name>
<keyword evidence="3" id="KW-1185">Reference proteome</keyword>